<dbReference type="RefSeq" id="XP_046060146.1">
    <property type="nucleotide sequence ID" value="XM_046206374.1"/>
</dbReference>
<proteinExistence type="predicted"/>
<protein>
    <submittedName>
        <fullName evidence="1">Uncharacterized protein</fullName>
    </submittedName>
</protein>
<gene>
    <name evidence="1" type="ORF">OGAPHI_005213</name>
</gene>
<organism evidence="1 2">
    <name type="scientific">Ogataea philodendri</name>
    <dbReference type="NCBI Taxonomy" id="1378263"/>
    <lineage>
        <taxon>Eukaryota</taxon>
        <taxon>Fungi</taxon>
        <taxon>Dikarya</taxon>
        <taxon>Ascomycota</taxon>
        <taxon>Saccharomycotina</taxon>
        <taxon>Pichiomycetes</taxon>
        <taxon>Pichiales</taxon>
        <taxon>Pichiaceae</taxon>
        <taxon>Ogataea</taxon>
    </lineage>
</organism>
<comment type="caution">
    <text evidence="1">The sequence shown here is derived from an EMBL/GenBank/DDBJ whole genome shotgun (WGS) entry which is preliminary data.</text>
</comment>
<dbReference type="GeneID" id="70237177"/>
<reference evidence="1" key="2">
    <citation type="submission" date="2021-01" db="EMBL/GenBank/DDBJ databases">
        <authorList>
            <person name="Schikora-Tamarit M.A."/>
        </authorList>
    </citation>
    <scope>NUCLEOTIDE SEQUENCE</scope>
    <source>
        <strain evidence="1">CBS6075</strain>
    </source>
</reference>
<dbReference type="EMBL" id="JAEUBE010000366">
    <property type="protein sequence ID" value="KAH3663810.1"/>
    <property type="molecule type" value="Genomic_DNA"/>
</dbReference>
<reference evidence="1" key="1">
    <citation type="journal article" date="2021" name="Open Biol.">
        <title>Shared evolutionary footprints suggest mitochondrial oxidative damage underlies multiple complex I losses in fungi.</title>
        <authorList>
            <person name="Schikora-Tamarit M.A."/>
            <person name="Marcet-Houben M."/>
            <person name="Nosek J."/>
            <person name="Gabaldon T."/>
        </authorList>
    </citation>
    <scope>NUCLEOTIDE SEQUENCE</scope>
    <source>
        <strain evidence="1">CBS6075</strain>
    </source>
</reference>
<name>A0A9P8P1Y9_9ASCO</name>
<evidence type="ECO:0000313" key="1">
    <source>
        <dbReference type="EMBL" id="KAH3663810.1"/>
    </source>
</evidence>
<sequence length="254" mass="27421">MRSQIKLARPVQESGHVLSHLGSGSWSAILVLNKVVKQNSTHRNGTTWEVWVVVGSWRQLDTCWWLVWVTGQQGEDVVTSTVSGLDNQREVRRQGTLVGSSGSLFVGVWAWDVVSKLTRSLLRVTLVIRLIVILKLLAHGSNLVLSVRHSHKSSPSDSVKGVAGSANLSVNLETSSDRGMVKSLEHAVVGPSVFRSVQSVLGSSHGLGSLRVLVKNVSGTKTNSSNNTLHSFLGVWRNTGCSGGEGSQSQWTPQ</sequence>
<dbReference type="OrthoDB" id="10564343at2759"/>
<dbReference type="Proteomes" id="UP000769157">
    <property type="component" value="Unassembled WGS sequence"/>
</dbReference>
<dbReference type="AlphaFoldDB" id="A0A9P8P1Y9"/>
<evidence type="ECO:0000313" key="2">
    <source>
        <dbReference type="Proteomes" id="UP000769157"/>
    </source>
</evidence>
<accession>A0A9P8P1Y9</accession>
<keyword evidence="2" id="KW-1185">Reference proteome</keyword>